<dbReference type="RefSeq" id="WP_213536801.1">
    <property type="nucleotide sequence ID" value="NZ_BOVQ01000009.1"/>
</dbReference>
<keyword evidence="2" id="KW-0808">Transferase</keyword>
<dbReference type="InterPro" id="IPR029063">
    <property type="entry name" value="SAM-dependent_MTases_sf"/>
</dbReference>
<dbReference type="Gene3D" id="3.40.50.150">
    <property type="entry name" value="Vaccinia Virus protein VP39"/>
    <property type="match status" value="1"/>
</dbReference>
<evidence type="ECO:0000259" key="3">
    <source>
        <dbReference type="Pfam" id="PF13649"/>
    </source>
</evidence>
<keyword evidence="5" id="KW-1185">Reference proteome</keyword>
<evidence type="ECO:0000313" key="4">
    <source>
        <dbReference type="EMBL" id="MFC4653072.1"/>
    </source>
</evidence>
<dbReference type="PANTHER" id="PTHR43861:SF1">
    <property type="entry name" value="TRANS-ACONITATE 2-METHYLTRANSFERASE"/>
    <property type="match status" value="1"/>
</dbReference>
<dbReference type="InterPro" id="IPR041698">
    <property type="entry name" value="Methyltransf_25"/>
</dbReference>
<evidence type="ECO:0000313" key="5">
    <source>
        <dbReference type="Proteomes" id="UP001595987"/>
    </source>
</evidence>
<comment type="caution">
    <text evidence="4">The sequence shown here is derived from an EMBL/GenBank/DDBJ whole genome shotgun (WGS) entry which is preliminary data.</text>
</comment>
<dbReference type="GO" id="GO:0008168">
    <property type="term" value="F:methyltransferase activity"/>
    <property type="evidence" value="ECO:0007669"/>
    <property type="project" value="UniProtKB-KW"/>
</dbReference>
<dbReference type="GO" id="GO:0032259">
    <property type="term" value="P:methylation"/>
    <property type="evidence" value="ECO:0007669"/>
    <property type="project" value="UniProtKB-KW"/>
</dbReference>
<dbReference type="Gene3D" id="2.20.25.110">
    <property type="entry name" value="S-adenosyl-L-methionine-dependent methyltransferases"/>
    <property type="match status" value="1"/>
</dbReference>
<evidence type="ECO:0000256" key="1">
    <source>
        <dbReference type="ARBA" id="ARBA00022603"/>
    </source>
</evidence>
<keyword evidence="1 4" id="KW-0489">Methyltransferase</keyword>
<dbReference type="EMBL" id="JBHSGD010000007">
    <property type="protein sequence ID" value="MFC4653072.1"/>
    <property type="molecule type" value="Genomic_DNA"/>
</dbReference>
<organism evidence="4 5">
    <name type="scientific">Lactococcus nasutitermitis</name>
    <dbReference type="NCBI Taxonomy" id="1652957"/>
    <lineage>
        <taxon>Bacteria</taxon>
        <taxon>Bacillati</taxon>
        <taxon>Bacillota</taxon>
        <taxon>Bacilli</taxon>
        <taxon>Lactobacillales</taxon>
        <taxon>Streptococcaceae</taxon>
        <taxon>Lactococcus</taxon>
    </lineage>
</organism>
<dbReference type="CDD" id="cd02440">
    <property type="entry name" value="AdoMet_MTases"/>
    <property type="match status" value="1"/>
</dbReference>
<dbReference type="Pfam" id="PF13649">
    <property type="entry name" value="Methyltransf_25"/>
    <property type="match status" value="1"/>
</dbReference>
<evidence type="ECO:0000256" key="2">
    <source>
        <dbReference type="ARBA" id="ARBA00022679"/>
    </source>
</evidence>
<proteinExistence type="predicted"/>
<sequence>MVELEQNYTLFSRVYDEVMDDSLYEKWLDFSERHFPARTHKVLELACGTGILSQKFVAKHYDVTGVDLSKEMMDLAKKRVTNAEFEQCDMRELRYQSEFDAVTCYSDSLCYLTDLSEVKKTFDGVHRALRQGGIFIFDVHSTYQTDALFPGFAYHDNAEDFAFVWDTYAGEEAHSVAHELTFFVKSDDGKFVRKDELHEERTYEIADYLTALSNFSDVKVFADFTDNAPEAKSLRWFFVCQK</sequence>
<feature type="domain" description="Methyltransferase" evidence="3">
    <location>
        <begin position="42"/>
        <end position="133"/>
    </location>
</feature>
<protein>
    <submittedName>
        <fullName evidence="4">Class I SAM-dependent DNA methyltransferase</fullName>
    </submittedName>
</protein>
<accession>A0ABV9JE98</accession>
<dbReference type="Proteomes" id="UP001595987">
    <property type="component" value="Unassembled WGS sequence"/>
</dbReference>
<reference evidence="5" key="1">
    <citation type="journal article" date="2019" name="Int. J. Syst. Evol. Microbiol.">
        <title>The Global Catalogue of Microorganisms (GCM) 10K type strain sequencing project: providing services to taxonomists for standard genome sequencing and annotation.</title>
        <authorList>
            <consortium name="The Broad Institute Genomics Platform"/>
            <consortium name="The Broad Institute Genome Sequencing Center for Infectious Disease"/>
            <person name="Wu L."/>
            <person name="Ma J."/>
        </authorList>
    </citation>
    <scope>NUCLEOTIDE SEQUENCE [LARGE SCALE GENOMIC DNA]</scope>
    <source>
        <strain evidence="5">CCUG 63287</strain>
    </source>
</reference>
<dbReference type="SUPFAM" id="SSF53335">
    <property type="entry name" value="S-adenosyl-L-methionine-dependent methyltransferases"/>
    <property type="match status" value="1"/>
</dbReference>
<name>A0ABV9JE98_9LACT</name>
<dbReference type="PANTHER" id="PTHR43861">
    <property type="entry name" value="TRANS-ACONITATE 2-METHYLTRANSFERASE-RELATED"/>
    <property type="match status" value="1"/>
</dbReference>
<gene>
    <name evidence="4" type="ORF">ACFO26_09140</name>
</gene>